<name>A0A8S9XYQ4_APOLU</name>
<keyword evidence="3" id="KW-1185">Reference proteome</keyword>
<organism evidence="2 3">
    <name type="scientific">Apolygus lucorum</name>
    <name type="common">Small green plant bug</name>
    <name type="synonym">Lygocoris lucorum</name>
    <dbReference type="NCBI Taxonomy" id="248454"/>
    <lineage>
        <taxon>Eukaryota</taxon>
        <taxon>Metazoa</taxon>
        <taxon>Ecdysozoa</taxon>
        <taxon>Arthropoda</taxon>
        <taxon>Hexapoda</taxon>
        <taxon>Insecta</taxon>
        <taxon>Pterygota</taxon>
        <taxon>Neoptera</taxon>
        <taxon>Paraneoptera</taxon>
        <taxon>Hemiptera</taxon>
        <taxon>Heteroptera</taxon>
        <taxon>Panheteroptera</taxon>
        <taxon>Cimicomorpha</taxon>
        <taxon>Miridae</taxon>
        <taxon>Mirini</taxon>
        <taxon>Apolygus</taxon>
    </lineage>
</organism>
<gene>
    <name evidence="2" type="ORF">GE061_011777</name>
</gene>
<evidence type="ECO:0000313" key="3">
    <source>
        <dbReference type="Proteomes" id="UP000466442"/>
    </source>
</evidence>
<accession>A0A8S9XYQ4</accession>
<dbReference type="PANTHER" id="PTHR46455:SF5">
    <property type="entry name" value="SET AND MYND DOMAIN CONTAINING, ARTHROPOD-SPECIFIC, MEMBER 4, ISOFORM A"/>
    <property type="match status" value="1"/>
</dbReference>
<sequence length="212" mass="24023">MGGRKNRSRSGRSASHRNAEEVISGSSGSWKLNRYLQIKHSDEIGRYLIAADNLLPGTILLQEDPIVIGPNFGLGPTCLRCGKMIHSKKNPISRCERCAWPVCENGCQGVNFNLHSPAECEVLSKAAKIPAENVLFNIITPLRVLLTRRDEPDKWTELQLESHDDIRKLNKDQWDFYQREVVDAFKEVCGFQEFTEDEVHTVCGYLQLNDPI</sequence>
<dbReference type="AlphaFoldDB" id="A0A8S9XYQ4"/>
<dbReference type="PANTHER" id="PTHR46455">
    <property type="entry name" value="SET AND MYND DOMAIN CONTAINING, ARTHROPOD-SPECIFIC, MEMBER 4, ISOFORM A"/>
    <property type="match status" value="1"/>
</dbReference>
<comment type="caution">
    <text evidence="2">The sequence shown here is derived from an EMBL/GenBank/DDBJ whole genome shotgun (WGS) entry which is preliminary data.</text>
</comment>
<dbReference type="InterPro" id="IPR053010">
    <property type="entry name" value="SET_SmydA-8"/>
</dbReference>
<protein>
    <recommendedName>
        <fullName evidence="4">SET domain-containing protein</fullName>
    </recommendedName>
</protein>
<dbReference type="OrthoDB" id="265717at2759"/>
<evidence type="ECO:0000313" key="2">
    <source>
        <dbReference type="EMBL" id="KAF6214047.1"/>
    </source>
</evidence>
<dbReference type="EMBL" id="WIXP02000003">
    <property type="protein sequence ID" value="KAF6214047.1"/>
    <property type="molecule type" value="Genomic_DNA"/>
</dbReference>
<feature type="compositionally biased region" description="Basic residues" evidence="1">
    <location>
        <begin position="1"/>
        <end position="10"/>
    </location>
</feature>
<dbReference type="Proteomes" id="UP000466442">
    <property type="component" value="Unassembled WGS sequence"/>
</dbReference>
<reference evidence="2" key="1">
    <citation type="journal article" date="2021" name="Mol. Ecol. Resour.">
        <title>Apolygus lucorum genome provides insights into omnivorousness and mesophyll feeding.</title>
        <authorList>
            <person name="Liu Y."/>
            <person name="Liu H."/>
            <person name="Wang H."/>
            <person name="Huang T."/>
            <person name="Liu B."/>
            <person name="Yang B."/>
            <person name="Yin L."/>
            <person name="Li B."/>
            <person name="Zhang Y."/>
            <person name="Zhang S."/>
            <person name="Jiang F."/>
            <person name="Zhang X."/>
            <person name="Ren Y."/>
            <person name="Wang B."/>
            <person name="Wang S."/>
            <person name="Lu Y."/>
            <person name="Wu K."/>
            <person name="Fan W."/>
            <person name="Wang G."/>
        </authorList>
    </citation>
    <scope>NUCLEOTIDE SEQUENCE</scope>
    <source>
        <strain evidence="2">12Hb</strain>
    </source>
</reference>
<evidence type="ECO:0000256" key="1">
    <source>
        <dbReference type="SAM" id="MobiDB-lite"/>
    </source>
</evidence>
<feature type="region of interest" description="Disordered" evidence="1">
    <location>
        <begin position="1"/>
        <end position="20"/>
    </location>
</feature>
<proteinExistence type="predicted"/>
<evidence type="ECO:0008006" key="4">
    <source>
        <dbReference type="Google" id="ProtNLM"/>
    </source>
</evidence>